<protein>
    <submittedName>
        <fullName evidence="2">Uncharacterized protein</fullName>
    </submittedName>
</protein>
<sequence length="69" mass="7740">MALKDYNKAQAKKTKKETAAQRPATPTGVACTERQCDGEMCWLMPPQKHPQLTELARAVCSECGWRGWC</sequence>
<dbReference type="EMBL" id="LAZR01000171">
    <property type="protein sequence ID" value="KKN84450.1"/>
    <property type="molecule type" value="Genomic_DNA"/>
</dbReference>
<feature type="region of interest" description="Disordered" evidence="1">
    <location>
        <begin position="1"/>
        <end position="29"/>
    </location>
</feature>
<accession>A0A0F9TTT0</accession>
<gene>
    <name evidence="2" type="ORF">LCGC14_0289120</name>
</gene>
<dbReference type="AlphaFoldDB" id="A0A0F9TTT0"/>
<evidence type="ECO:0000256" key="1">
    <source>
        <dbReference type="SAM" id="MobiDB-lite"/>
    </source>
</evidence>
<name>A0A0F9TTT0_9ZZZZ</name>
<evidence type="ECO:0000313" key="2">
    <source>
        <dbReference type="EMBL" id="KKN84450.1"/>
    </source>
</evidence>
<comment type="caution">
    <text evidence="2">The sequence shown here is derived from an EMBL/GenBank/DDBJ whole genome shotgun (WGS) entry which is preliminary data.</text>
</comment>
<organism evidence="2">
    <name type="scientific">marine sediment metagenome</name>
    <dbReference type="NCBI Taxonomy" id="412755"/>
    <lineage>
        <taxon>unclassified sequences</taxon>
        <taxon>metagenomes</taxon>
        <taxon>ecological metagenomes</taxon>
    </lineage>
</organism>
<proteinExistence type="predicted"/>
<reference evidence="2" key="1">
    <citation type="journal article" date="2015" name="Nature">
        <title>Complex archaea that bridge the gap between prokaryotes and eukaryotes.</title>
        <authorList>
            <person name="Spang A."/>
            <person name="Saw J.H."/>
            <person name="Jorgensen S.L."/>
            <person name="Zaremba-Niedzwiedzka K."/>
            <person name="Martijn J."/>
            <person name="Lind A.E."/>
            <person name="van Eijk R."/>
            <person name="Schleper C."/>
            <person name="Guy L."/>
            <person name="Ettema T.J."/>
        </authorList>
    </citation>
    <scope>NUCLEOTIDE SEQUENCE</scope>
</reference>